<keyword evidence="11" id="KW-1185">Reference proteome</keyword>
<evidence type="ECO:0000256" key="4">
    <source>
        <dbReference type="ARBA" id="ARBA00013194"/>
    </source>
</evidence>
<evidence type="ECO:0000256" key="6">
    <source>
        <dbReference type="ARBA" id="ARBA00023110"/>
    </source>
</evidence>
<evidence type="ECO:0000256" key="8">
    <source>
        <dbReference type="ARBA" id="ARBA00023235"/>
    </source>
</evidence>
<dbReference type="SUPFAM" id="SSF50891">
    <property type="entry name" value="Cyclophilin-like"/>
    <property type="match status" value="1"/>
</dbReference>
<evidence type="ECO:0000256" key="2">
    <source>
        <dbReference type="ARBA" id="ARBA00004173"/>
    </source>
</evidence>
<dbReference type="AlphaFoldDB" id="A0AB34G3K9"/>
<accession>A0AB34G3K9</accession>
<dbReference type="GO" id="GO:0005739">
    <property type="term" value="C:mitochondrion"/>
    <property type="evidence" value="ECO:0007669"/>
    <property type="project" value="UniProtKB-SubCell"/>
</dbReference>
<gene>
    <name evidence="10" type="ORF">O9K51_00066</name>
</gene>
<evidence type="ECO:0000256" key="1">
    <source>
        <dbReference type="ARBA" id="ARBA00000971"/>
    </source>
</evidence>
<dbReference type="InterPro" id="IPR029000">
    <property type="entry name" value="Cyclophilin-like_dom_sf"/>
</dbReference>
<evidence type="ECO:0000259" key="9">
    <source>
        <dbReference type="PROSITE" id="PS50072"/>
    </source>
</evidence>
<comment type="caution">
    <text evidence="10">The sequence shown here is derived from an EMBL/GenBank/DDBJ whole genome shotgun (WGS) entry which is preliminary data.</text>
</comment>
<dbReference type="PROSITE" id="PS00170">
    <property type="entry name" value="CSA_PPIASE_1"/>
    <property type="match status" value="1"/>
</dbReference>
<dbReference type="PROSITE" id="PS50072">
    <property type="entry name" value="CSA_PPIASE_2"/>
    <property type="match status" value="1"/>
</dbReference>
<dbReference type="Proteomes" id="UP001163105">
    <property type="component" value="Unassembled WGS sequence"/>
</dbReference>
<dbReference type="Pfam" id="PF00160">
    <property type="entry name" value="Pro_isomerase"/>
    <property type="match status" value="1"/>
</dbReference>
<keyword evidence="5" id="KW-0809">Transit peptide</keyword>
<evidence type="ECO:0000313" key="10">
    <source>
        <dbReference type="EMBL" id="KAJ6445307.1"/>
    </source>
</evidence>
<evidence type="ECO:0000256" key="5">
    <source>
        <dbReference type="ARBA" id="ARBA00022946"/>
    </source>
</evidence>
<evidence type="ECO:0000256" key="3">
    <source>
        <dbReference type="ARBA" id="ARBA00007365"/>
    </source>
</evidence>
<name>A0AB34G3K9_9HYPO</name>
<dbReference type="EC" id="5.2.1.8" evidence="4"/>
<dbReference type="GO" id="GO:0003755">
    <property type="term" value="F:peptidyl-prolyl cis-trans isomerase activity"/>
    <property type="evidence" value="ECO:0007669"/>
    <property type="project" value="UniProtKB-KW"/>
</dbReference>
<dbReference type="InterPro" id="IPR020892">
    <property type="entry name" value="Cyclophilin-type_PPIase_CS"/>
</dbReference>
<reference evidence="10" key="1">
    <citation type="submission" date="2023-01" db="EMBL/GenBank/DDBJ databases">
        <title>The growth and conidiation of Purpureocillium lavendulum are regulated by nitrogen source and histone H3K14 acetylation.</title>
        <authorList>
            <person name="Tang P."/>
            <person name="Han J."/>
            <person name="Zhang C."/>
            <person name="Tang P."/>
            <person name="Qi F."/>
            <person name="Zhang K."/>
            <person name="Liang L."/>
        </authorList>
    </citation>
    <scope>NUCLEOTIDE SEQUENCE</scope>
    <source>
        <strain evidence="10">YMF1.00683</strain>
    </source>
</reference>
<keyword evidence="6" id="KW-0697">Rotamase</keyword>
<feature type="domain" description="PPIase cyclophilin-type" evidence="9">
    <location>
        <begin position="451"/>
        <end position="604"/>
    </location>
</feature>
<dbReference type="InterPro" id="IPR002130">
    <property type="entry name" value="Cyclophilin-type_PPIase_dom"/>
</dbReference>
<dbReference type="CDD" id="cd01926">
    <property type="entry name" value="cyclophilin_ABH_like"/>
    <property type="match status" value="1"/>
</dbReference>
<evidence type="ECO:0000256" key="7">
    <source>
        <dbReference type="ARBA" id="ARBA00023128"/>
    </source>
</evidence>
<comment type="subcellular location">
    <subcellularLocation>
        <location evidence="2">Mitochondrion</location>
    </subcellularLocation>
</comment>
<dbReference type="Gene3D" id="2.40.100.10">
    <property type="entry name" value="Cyclophilin-like"/>
    <property type="match status" value="1"/>
</dbReference>
<comment type="catalytic activity">
    <reaction evidence="1">
        <text>[protein]-peptidylproline (omega=180) = [protein]-peptidylproline (omega=0)</text>
        <dbReference type="Rhea" id="RHEA:16237"/>
        <dbReference type="Rhea" id="RHEA-COMP:10747"/>
        <dbReference type="Rhea" id="RHEA-COMP:10748"/>
        <dbReference type="ChEBI" id="CHEBI:83833"/>
        <dbReference type="ChEBI" id="CHEBI:83834"/>
        <dbReference type="EC" id="5.2.1.8"/>
    </reaction>
</comment>
<protein>
    <recommendedName>
        <fullName evidence="4">peptidylprolyl isomerase</fullName>
        <ecNumber evidence="4">5.2.1.8</ecNumber>
    </recommendedName>
</protein>
<dbReference type="PRINTS" id="PR00153">
    <property type="entry name" value="CSAPPISMRASE"/>
</dbReference>
<keyword evidence="7" id="KW-0496">Mitochondrion</keyword>
<dbReference type="FunFam" id="2.40.100.10:FF:000032">
    <property type="entry name" value="Peptidyl-prolyl cis-trans isomerase"/>
    <property type="match status" value="1"/>
</dbReference>
<dbReference type="PANTHER" id="PTHR11071:SF385">
    <property type="entry name" value="PEPTIDYL-PROLYL CIS-TRANS ISOMERASE"/>
    <property type="match status" value="1"/>
</dbReference>
<dbReference type="EMBL" id="JAQHRD010000001">
    <property type="protein sequence ID" value="KAJ6445307.1"/>
    <property type="molecule type" value="Genomic_DNA"/>
</dbReference>
<proteinExistence type="inferred from homology"/>
<organism evidence="10 11">
    <name type="scientific">Purpureocillium lavendulum</name>
    <dbReference type="NCBI Taxonomy" id="1247861"/>
    <lineage>
        <taxon>Eukaryota</taxon>
        <taxon>Fungi</taxon>
        <taxon>Dikarya</taxon>
        <taxon>Ascomycota</taxon>
        <taxon>Pezizomycotina</taxon>
        <taxon>Sordariomycetes</taxon>
        <taxon>Hypocreomycetidae</taxon>
        <taxon>Hypocreales</taxon>
        <taxon>Ophiocordycipitaceae</taxon>
        <taxon>Purpureocillium</taxon>
    </lineage>
</organism>
<comment type="similarity">
    <text evidence="3">Belongs to the cyclophilin-type PPIase family.</text>
</comment>
<sequence>MEFMMHMLPGDRDSESQDIASRIASMLCRHCTGPKHDGDYARKDDGSRALYNLCLTSRVWRETAQPILYHFPTNLTNVVSLVRTLFEVPDLANNVKKLGTVKASYTLLREQLRNKQEWSCKTAQSTRPCPSTLICKAIDRFIWHGFEDACSWADWAYGSSRGVLLCEILIALTAKSLISLPDAVDLIGISRNDPRLFGHFLFKHFEHLGFGLIDLHWPGIWVLPRAAPRLQHLAVDQSTGILHPDVADHSGKIQFRFDDDAYLGPCLENLQTLALLNVLLPEDNARKELSNLERIVRLARSLERFRFEQGNKGTFRNISVADAYAPRGPYVDGCNFSCLAGMLRQFPQLKTLVVRHIGPGYLQGLEDLFQLGPAVAHEPYTYAALEEVVVKFEGHDPEEGEVNRPMVAQSIGEVSEKLREAFGGTMVEIVFFDVEWEGPVFYGGKPTSNVESQTGRINFILYDDVVPKTTANFKALCTGEKGFGYKGSSFHRIIPEFMLQGGDFTKGNGTGGKSIYGDKFADENFNRKHTKPGMLSMANAGPNTNGSQFFITTVVTSWLDGRHVVFGEVADEKSMDVVKALEATGSGSGKIRYSKVPKIVDCGTA</sequence>
<dbReference type="GO" id="GO:0016018">
    <property type="term" value="F:cyclosporin A binding"/>
    <property type="evidence" value="ECO:0007669"/>
    <property type="project" value="TreeGrafter"/>
</dbReference>
<dbReference type="GO" id="GO:0006457">
    <property type="term" value="P:protein folding"/>
    <property type="evidence" value="ECO:0007669"/>
    <property type="project" value="InterPro"/>
</dbReference>
<keyword evidence="8 10" id="KW-0413">Isomerase</keyword>
<dbReference type="PANTHER" id="PTHR11071">
    <property type="entry name" value="PEPTIDYL-PROLYL CIS-TRANS ISOMERASE"/>
    <property type="match status" value="1"/>
</dbReference>
<evidence type="ECO:0000313" key="11">
    <source>
        <dbReference type="Proteomes" id="UP001163105"/>
    </source>
</evidence>